<dbReference type="GO" id="GO:0005741">
    <property type="term" value="C:mitochondrial outer membrane"/>
    <property type="evidence" value="ECO:0007669"/>
    <property type="project" value="UniProtKB-SubCell"/>
</dbReference>
<gene>
    <name evidence="12" type="ORF">WA026_020796</name>
</gene>
<evidence type="ECO:0000256" key="11">
    <source>
        <dbReference type="SAM" id="Phobius"/>
    </source>
</evidence>
<feature type="repeat" description="TPR" evidence="10">
    <location>
        <begin position="499"/>
        <end position="532"/>
    </location>
</feature>
<dbReference type="PANTHER" id="PTHR46208">
    <property type="entry name" value="MITOCHONDRIAL IMPORT RECEPTOR SUBUNIT TOM70"/>
    <property type="match status" value="1"/>
</dbReference>
<dbReference type="PANTHER" id="PTHR46208:SF1">
    <property type="entry name" value="MITOCHONDRIAL IMPORT RECEPTOR SUBUNIT TOM70"/>
    <property type="match status" value="1"/>
</dbReference>
<evidence type="ECO:0000256" key="4">
    <source>
        <dbReference type="ARBA" id="ARBA00022787"/>
    </source>
</evidence>
<dbReference type="GO" id="GO:0030150">
    <property type="term" value="P:protein import into mitochondrial matrix"/>
    <property type="evidence" value="ECO:0007669"/>
    <property type="project" value="TreeGrafter"/>
</dbReference>
<evidence type="ECO:0000256" key="8">
    <source>
        <dbReference type="ARBA" id="ARBA00023136"/>
    </source>
</evidence>
<feature type="transmembrane region" description="Helical" evidence="11">
    <location>
        <begin position="17"/>
        <end position="36"/>
    </location>
</feature>
<dbReference type="SUPFAM" id="SSF48452">
    <property type="entry name" value="TPR-like"/>
    <property type="match status" value="2"/>
</dbReference>
<keyword evidence="13" id="KW-1185">Reference proteome</keyword>
<evidence type="ECO:0000256" key="5">
    <source>
        <dbReference type="ARBA" id="ARBA00022803"/>
    </source>
</evidence>
<feature type="repeat" description="TPR" evidence="10">
    <location>
        <begin position="430"/>
        <end position="463"/>
    </location>
</feature>
<feature type="repeat" description="TPR" evidence="10">
    <location>
        <begin position="321"/>
        <end position="354"/>
    </location>
</feature>
<evidence type="ECO:0000313" key="12">
    <source>
        <dbReference type="EMBL" id="KAK9873063.1"/>
    </source>
</evidence>
<accession>A0AAW1TXD1</accession>
<name>A0AAW1TXD1_9CUCU</name>
<keyword evidence="8 11" id="KW-0472">Membrane</keyword>
<evidence type="ECO:0000313" key="13">
    <source>
        <dbReference type="Proteomes" id="UP001431783"/>
    </source>
</evidence>
<dbReference type="Pfam" id="PF13414">
    <property type="entry name" value="TPR_11"/>
    <property type="match status" value="2"/>
</dbReference>
<evidence type="ECO:0008006" key="14">
    <source>
        <dbReference type="Google" id="ProtNLM"/>
    </source>
</evidence>
<comment type="subcellular location">
    <subcellularLocation>
        <location evidence="1">Mitochondrion outer membrane</location>
        <topology evidence="1">Single-pass membrane protein</topology>
    </subcellularLocation>
</comment>
<evidence type="ECO:0000256" key="7">
    <source>
        <dbReference type="ARBA" id="ARBA00023128"/>
    </source>
</evidence>
<keyword evidence="4" id="KW-1000">Mitochondrion outer membrane</keyword>
<reference evidence="12 13" key="1">
    <citation type="submission" date="2023-03" db="EMBL/GenBank/DDBJ databases">
        <title>Genome insight into feeding habits of ladybird beetles.</title>
        <authorList>
            <person name="Li H.-S."/>
            <person name="Huang Y.-H."/>
            <person name="Pang H."/>
        </authorList>
    </citation>
    <scope>NUCLEOTIDE SEQUENCE [LARGE SCALE GENOMIC DNA]</scope>
    <source>
        <strain evidence="12">SYSU_2023b</strain>
        <tissue evidence="12">Whole body</tissue>
    </source>
</reference>
<dbReference type="InterPro" id="IPR011990">
    <property type="entry name" value="TPR-like_helical_dom_sf"/>
</dbReference>
<keyword evidence="6 11" id="KW-1133">Transmembrane helix</keyword>
<keyword evidence="2 11" id="KW-0812">Transmembrane</keyword>
<proteinExistence type="inferred from homology"/>
<keyword evidence="7" id="KW-0496">Mitochondrion</keyword>
<evidence type="ECO:0000256" key="2">
    <source>
        <dbReference type="ARBA" id="ARBA00022692"/>
    </source>
</evidence>
<comment type="caution">
    <text evidence="12">The sequence shown here is derived from an EMBL/GenBank/DDBJ whole genome shotgun (WGS) entry which is preliminary data.</text>
</comment>
<dbReference type="PROSITE" id="PS50293">
    <property type="entry name" value="TPR_REGION"/>
    <property type="match status" value="1"/>
</dbReference>
<dbReference type="PROSITE" id="PS50005">
    <property type="entry name" value="TPR"/>
    <property type="match status" value="5"/>
</dbReference>
<feature type="repeat" description="TPR" evidence="10">
    <location>
        <begin position="75"/>
        <end position="108"/>
    </location>
</feature>
<evidence type="ECO:0000256" key="6">
    <source>
        <dbReference type="ARBA" id="ARBA00022989"/>
    </source>
</evidence>
<dbReference type="Pfam" id="PF13181">
    <property type="entry name" value="TPR_8"/>
    <property type="match status" value="1"/>
</dbReference>
<keyword evidence="5 10" id="KW-0802">TPR repeat</keyword>
<dbReference type="Gene3D" id="1.25.40.10">
    <property type="entry name" value="Tetratricopeptide repeat domain"/>
    <property type="match status" value="2"/>
</dbReference>
<dbReference type="EMBL" id="JARQZJ010000015">
    <property type="protein sequence ID" value="KAK9873063.1"/>
    <property type="molecule type" value="Genomic_DNA"/>
</dbReference>
<protein>
    <recommendedName>
        <fullName evidence="14">Mitochondrial import receptor subunit TOM70</fullName>
    </recommendedName>
</protein>
<sequence length="563" mass="63585">MASSTSSSSSSTPFPKWQIIIGVGAAGAIGISYWYLKSGRSPLFNSIFRGTSQESSEESAESKGRVSIETPFELAQKLKAEGNQLFKNGKYDEAIQCYNKAIAACPEEQTNDLATFYQNRAAAYEQLKKWSSVIADCSKAIDLNAKYEKALFRRAKAREIVKDWENCLDDITCVCLLQNFQNSSALLMADRVLKELGKMHAKEAMKTRKIIMPSKNFILTYLSSFSEDPVSKSLLEVDPPLGQGDLKGFLKAKLAFATEKYDEIIPACTEEINSSESDSAYIAESLSLRASFYFLCGQFDEATQDLTTIINNEDYDYKIRVNALIKRASIYMQTEKLQECLNDYETAVDLGPNISDVFHHRGQVKLLIDKTNDARDDFQKAVTLNPNFPIAYVQKLYTDYRYALQKQDTELLIENMSNFRKATEKFPDCSESFVLFAQVLTERENFEEANNMYEKALKLNPNNASIFVHKGLLLLQWKNDIQGSVKLMREAIDLDKKCEFAYETLGTVEVQRGNLLLAIELFNKAIELARSEMEMTHLFSLRDAATSQLKITTKLGIVSQLNS</sequence>
<dbReference type="GO" id="GO:0030943">
    <property type="term" value="F:mitochondrion targeting sequence binding"/>
    <property type="evidence" value="ECO:0007669"/>
    <property type="project" value="TreeGrafter"/>
</dbReference>
<dbReference type="InterPro" id="IPR019734">
    <property type="entry name" value="TPR_rpt"/>
</dbReference>
<dbReference type="AlphaFoldDB" id="A0AAW1TXD1"/>
<evidence type="ECO:0000256" key="3">
    <source>
        <dbReference type="ARBA" id="ARBA00022737"/>
    </source>
</evidence>
<organism evidence="12 13">
    <name type="scientific">Henosepilachna vigintioctopunctata</name>
    <dbReference type="NCBI Taxonomy" id="420089"/>
    <lineage>
        <taxon>Eukaryota</taxon>
        <taxon>Metazoa</taxon>
        <taxon>Ecdysozoa</taxon>
        <taxon>Arthropoda</taxon>
        <taxon>Hexapoda</taxon>
        <taxon>Insecta</taxon>
        <taxon>Pterygota</taxon>
        <taxon>Neoptera</taxon>
        <taxon>Endopterygota</taxon>
        <taxon>Coleoptera</taxon>
        <taxon>Polyphaga</taxon>
        <taxon>Cucujiformia</taxon>
        <taxon>Coccinelloidea</taxon>
        <taxon>Coccinellidae</taxon>
        <taxon>Epilachninae</taxon>
        <taxon>Epilachnini</taxon>
        <taxon>Henosepilachna</taxon>
    </lineage>
</organism>
<feature type="repeat" description="TPR" evidence="10">
    <location>
        <begin position="355"/>
        <end position="388"/>
    </location>
</feature>
<dbReference type="GO" id="GO:0045039">
    <property type="term" value="P:protein insertion into mitochondrial inner membrane"/>
    <property type="evidence" value="ECO:0007669"/>
    <property type="project" value="TreeGrafter"/>
</dbReference>
<dbReference type="SMART" id="SM00028">
    <property type="entry name" value="TPR"/>
    <property type="match status" value="8"/>
</dbReference>
<keyword evidence="3" id="KW-0677">Repeat</keyword>
<dbReference type="GO" id="GO:0008320">
    <property type="term" value="F:protein transmembrane transporter activity"/>
    <property type="evidence" value="ECO:0007669"/>
    <property type="project" value="TreeGrafter"/>
</dbReference>
<evidence type="ECO:0000256" key="10">
    <source>
        <dbReference type="PROSITE-ProRule" id="PRU00339"/>
    </source>
</evidence>
<comment type="similarity">
    <text evidence="9">Belongs to the Tom70 family.</text>
</comment>
<evidence type="ECO:0000256" key="1">
    <source>
        <dbReference type="ARBA" id="ARBA00004572"/>
    </source>
</evidence>
<evidence type="ECO:0000256" key="9">
    <source>
        <dbReference type="ARBA" id="ARBA00038030"/>
    </source>
</evidence>
<dbReference type="Proteomes" id="UP001431783">
    <property type="component" value="Unassembled WGS sequence"/>
</dbReference>